<reference evidence="1" key="1">
    <citation type="submission" date="2021-08" db="EMBL/GenBank/DDBJ databases">
        <title>WGS assembly of Ceratopteris richardii.</title>
        <authorList>
            <person name="Marchant D.B."/>
            <person name="Chen G."/>
            <person name="Jenkins J."/>
            <person name="Shu S."/>
            <person name="Leebens-Mack J."/>
            <person name="Grimwood J."/>
            <person name="Schmutz J."/>
            <person name="Soltis P."/>
            <person name="Soltis D."/>
            <person name="Chen Z.-H."/>
        </authorList>
    </citation>
    <scope>NUCLEOTIDE SEQUENCE</scope>
    <source>
        <strain evidence="1">Whitten #5841</strain>
        <tissue evidence="1">Leaf</tissue>
    </source>
</reference>
<proteinExistence type="predicted"/>
<dbReference type="AlphaFoldDB" id="A0A8T2TX63"/>
<sequence length="267" mass="29538">MSDKGPWKDPDILKKIMNGLDKKMRKVVVLSNTSNKGSSVGSFSLVSCQMQEQEPIHGSCKNSMQDGSKPPCMIQDKGSIDLVKPDSNKVDTQHAGNASGCSDDSLAYEEKHVVSPDETKQGVAVCSVGNVQCAGTAVHICLNRAIPLVFACLKIIVSFLLHILKSHLPITKNEVQQNDPLCNKDPDLNDRVAKLEDTIHKIQGTINMPPGKCTCCEITSARIRTLEFEITETKKALHHVTLRQTEIHDELKQFKERKATKRCFHLP</sequence>
<dbReference type="Proteomes" id="UP000825935">
    <property type="component" value="Chromosome 10"/>
</dbReference>
<dbReference type="OrthoDB" id="10447539at2759"/>
<evidence type="ECO:0000313" key="2">
    <source>
        <dbReference type="Proteomes" id="UP000825935"/>
    </source>
</evidence>
<comment type="caution">
    <text evidence="1">The sequence shown here is derived from an EMBL/GenBank/DDBJ whole genome shotgun (WGS) entry which is preliminary data.</text>
</comment>
<accession>A0A8T2TX63</accession>
<dbReference type="EMBL" id="CM035415">
    <property type="protein sequence ID" value="KAH7427515.1"/>
    <property type="molecule type" value="Genomic_DNA"/>
</dbReference>
<gene>
    <name evidence="1" type="ORF">KP509_10G047600</name>
</gene>
<keyword evidence="2" id="KW-1185">Reference proteome</keyword>
<dbReference type="EMBL" id="CM035415">
    <property type="protein sequence ID" value="KAH7427512.1"/>
    <property type="molecule type" value="Genomic_DNA"/>
</dbReference>
<name>A0A8T2TX63_CERRI</name>
<protein>
    <submittedName>
        <fullName evidence="1">Uncharacterized protein</fullName>
    </submittedName>
</protein>
<evidence type="ECO:0000313" key="1">
    <source>
        <dbReference type="EMBL" id="KAH7427512.1"/>
    </source>
</evidence>
<organism evidence="1 2">
    <name type="scientific">Ceratopteris richardii</name>
    <name type="common">Triangle waterfern</name>
    <dbReference type="NCBI Taxonomy" id="49495"/>
    <lineage>
        <taxon>Eukaryota</taxon>
        <taxon>Viridiplantae</taxon>
        <taxon>Streptophyta</taxon>
        <taxon>Embryophyta</taxon>
        <taxon>Tracheophyta</taxon>
        <taxon>Polypodiopsida</taxon>
        <taxon>Polypodiidae</taxon>
        <taxon>Polypodiales</taxon>
        <taxon>Pteridineae</taxon>
        <taxon>Pteridaceae</taxon>
        <taxon>Parkerioideae</taxon>
        <taxon>Ceratopteris</taxon>
    </lineage>
</organism>
<dbReference type="EMBL" id="CM035415">
    <property type="protein sequence ID" value="KAH7427514.1"/>
    <property type="molecule type" value="Genomic_DNA"/>
</dbReference>